<dbReference type="STRING" id="109264.A0A1F7ZYG3"/>
<dbReference type="OrthoDB" id="3922101at2759"/>
<protein>
    <recommendedName>
        <fullName evidence="2">LDB19 N-terminal domain-containing protein</fullName>
    </recommendedName>
</protein>
<sequence length="353" mass="39369">MAIGKKDTHLFKRLSRRHLGANPVNTTRELRGCSDVETVMKCRLEGSPMVPANDQHCGMRLLRFQFLVPIPASLPGTMKTMVGEVSYSLTATVTWPSGTSTSTTRPIQIVRRVLPGPGHGVSHIRNYHGATLSTELCLMPETSADPSATRLTYSASLIARRTTAPGDRPMEIKYVVIKELRWWLEETVRLMTVTTVGGHEDTTTCEKQCVRQVGRGTQKGRWTASRSLPTTQSNSEDDSLEISSYRVSSAPELPNQTISEPPRPYRPSTKKRAITVGHQLKLEIITGEDTYHQETRSLLDRKRLWKSFKAFYPLSLHEVTTGEGLPEGLLHENPSLPQYEDGSAMPPTYDLSL</sequence>
<accession>A0A1F7ZYG3</accession>
<evidence type="ECO:0000256" key="1">
    <source>
        <dbReference type="SAM" id="MobiDB-lite"/>
    </source>
</evidence>
<evidence type="ECO:0000313" key="4">
    <source>
        <dbReference type="Proteomes" id="UP000179179"/>
    </source>
</evidence>
<dbReference type="GeneID" id="34450135"/>
<reference evidence="3 4" key="1">
    <citation type="journal article" date="2016" name="Genome Biol. Evol.">
        <title>Draft genome sequence of an aflatoxigenic Aspergillus species, A. bombycis.</title>
        <authorList>
            <person name="Moore G.G."/>
            <person name="Mack B.M."/>
            <person name="Beltz S.B."/>
            <person name="Gilbert M.K."/>
        </authorList>
    </citation>
    <scope>NUCLEOTIDE SEQUENCE [LARGE SCALE GENOMIC DNA]</scope>
    <source>
        <strain evidence="4">NRRL 26010</strain>
    </source>
</reference>
<feature type="compositionally biased region" description="Polar residues" evidence="1">
    <location>
        <begin position="224"/>
        <end position="234"/>
    </location>
</feature>
<evidence type="ECO:0000313" key="3">
    <source>
        <dbReference type="EMBL" id="OGM44491.1"/>
    </source>
</evidence>
<dbReference type="EMBL" id="LYCR01000054">
    <property type="protein sequence ID" value="OGM44491.1"/>
    <property type="molecule type" value="Genomic_DNA"/>
</dbReference>
<dbReference type="Pfam" id="PF13002">
    <property type="entry name" value="LDB19"/>
    <property type="match status" value="1"/>
</dbReference>
<evidence type="ECO:0000259" key="2">
    <source>
        <dbReference type="Pfam" id="PF13002"/>
    </source>
</evidence>
<keyword evidence="4" id="KW-1185">Reference proteome</keyword>
<dbReference type="InterPro" id="IPR014752">
    <property type="entry name" value="Arrestin-like_C"/>
</dbReference>
<organism evidence="3 4">
    <name type="scientific">Aspergillus bombycis</name>
    <dbReference type="NCBI Taxonomy" id="109264"/>
    <lineage>
        <taxon>Eukaryota</taxon>
        <taxon>Fungi</taxon>
        <taxon>Dikarya</taxon>
        <taxon>Ascomycota</taxon>
        <taxon>Pezizomycotina</taxon>
        <taxon>Eurotiomycetes</taxon>
        <taxon>Eurotiomycetidae</taxon>
        <taxon>Eurotiales</taxon>
        <taxon>Aspergillaceae</taxon>
        <taxon>Aspergillus</taxon>
    </lineage>
</organism>
<dbReference type="InterPro" id="IPR024391">
    <property type="entry name" value="LDB19_N"/>
</dbReference>
<feature type="region of interest" description="Disordered" evidence="1">
    <location>
        <begin position="216"/>
        <end position="269"/>
    </location>
</feature>
<feature type="region of interest" description="Disordered" evidence="1">
    <location>
        <begin position="324"/>
        <end position="353"/>
    </location>
</feature>
<dbReference type="AlphaFoldDB" id="A0A1F7ZYG3"/>
<dbReference type="RefSeq" id="XP_022388208.1">
    <property type="nucleotide sequence ID" value="XM_022533874.1"/>
</dbReference>
<proteinExistence type="predicted"/>
<gene>
    <name evidence="3" type="ORF">ABOM_006745</name>
</gene>
<dbReference type="Gene3D" id="2.60.40.640">
    <property type="match status" value="1"/>
</dbReference>
<name>A0A1F7ZYG3_9EURO</name>
<comment type="caution">
    <text evidence="3">The sequence shown here is derived from an EMBL/GenBank/DDBJ whole genome shotgun (WGS) entry which is preliminary data.</text>
</comment>
<feature type="domain" description="LDB19 N-terminal" evidence="2">
    <location>
        <begin position="55"/>
        <end position="191"/>
    </location>
</feature>
<dbReference type="Proteomes" id="UP000179179">
    <property type="component" value="Unassembled WGS sequence"/>
</dbReference>